<gene>
    <name evidence="2" type="ORF">RC74_09290</name>
</gene>
<dbReference type="EMBL" id="CP014327">
    <property type="protein sequence ID" value="AML51423.1"/>
    <property type="molecule type" value="Genomic_DNA"/>
</dbReference>
<keyword evidence="3" id="KW-1185">Reference proteome</keyword>
<feature type="domain" description="Heparinase II N-terminal" evidence="1">
    <location>
        <begin position="245"/>
        <end position="532"/>
    </location>
</feature>
<dbReference type="InterPro" id="IPR013783">
    <property type="entry name" value="Ig-like_fold"/>
</dbReference>
<evidence type="ECO:0000313" key="2">
    <source>
        <dbReference type="EMBL" id="AML51423.1"/>
    </source>
</evidence>
<name>A0A126UZD2_9RHOB</name>
<dbReference type="SUPFAM" id="SSF53850">
    <property type="entry name" value="Periplasmic binding protein-like II"/>
    <property type="match status" value="1"/>
</dbReference>
<dbReference type="Gene3D" id="2.60.40.10">
    <property type="entry name" value="Immunoglobulins"/>
    <property type="match status" value="1"/>
</dbReference>
<reference evidence="2 3" key="1">
    <citation type="submission" date="2016-02" db="EMBL/GenBank/DDBJ databases">
        <title>Complete genome sequence of Halocynthiibacter arcticus PAMC 20958t from arctic marine sediment.</title>
        <authorList>
            <person name="Lee Y.M."/>
            <person name="Baek K."/>
            <person name="Lee H.K."/>
            <person name="Shin S.C."/>
        </authorList>
    </citation>
    <scope>NUCLEOTIDE SEQUENCE [LARGE SCALE GENOMIC DNA]</scope>
    <source>
        <strain evidence="2">PAMC 20958</strain>
    </source>
</reference>
<dbReference type="RefSeq" id="WP_062628188.1">
    <property type="nucleotide sequence ID" value="NZ_CP014327.1"/>
</dbReference>
<evidence type="ECO:0000259" key="1">
    <source>
        <dbReference type="Pfam" id="PF16332"/>
    </source>
</evidence>
<accession>A0A126UZD2</accession>
<dbReference type="InterPro" id="IPR032518">
    <property type="entry name" value="HepII_N"/>
</dbReference>
<dbReference type="STRING" id="1579316.RC74_09290"/>
<dbReference type="AlphaFoldDB" id="A0A126UZD2"/>
<dbReference type="KEGG" id="hat:RC74_09290"/>
<dbReference type="OrthoDB" id="9772435at2"/>
<dbReference type="Proteomes" id="UP000070371">
    <property type="component" value="Chromosome"/>
</dbReference>
<organism evidence="2 3">
    <name type="scientific">Falsihalocynthiibacter arcticus</name>
    <dbReference type="NCBI Taxonomy" id="1579316"/>
    <lineage>
        <taxon>Bacteria</taxon>
        <taxon>Pseudomonadati</taxon>
        <taxon>Pseudomonadota</taxon>
        <taxon>Alphaproteobacteria</taxon>
        <taxon>Rhodobacterales</taxon>
        <taxon>Roseobacteraceae</taxon>
        <taxon>Falsihalocynthiibacter</taxon>
    </lineage>
</organism>
<evidence type="ECO:0000313" key="3">
    <source>
        <dbReference type="Proteomes" id="UP000070371"/>
    </source>
</evidence>
<sequence>MLFDVCAEIYYGWGRVIVYGNRTSWSCFGGGEYLASEEPISSDIFSHKKLFVYDDNWPIELATAAASNVTQGAFNIMLASDDTPDNVGGQALTESFNRLGLEFPRNVDEIYAILTEFRAQVPNSNGLKDEIPVFIREREEMQRLVTMWDGHTSGADFHNDFYLNDDQICHDYMENSVKEGIKNYSKWYAEGLIDPEFFIRGGRSRAGLVNIQYSPAQGGELAENQPRFNWLSVGQEIAHKTQFFENLPWTFFTLDTGMDTGNYFWGFDVWDEAAGKTEANWSKIRAFTAIDTQTKVPLSDRTMLYGGVEASHRRLWINSRILATFKKDVAKDPSYCSWHVFVKKSAKRGMDHDNMTEPSRYENDQRMPPVWRQPNIDCQEMVYAIRHLPIAGKALENPAYLRRVKDWLLPAFTWKNDGASSQAYTDEWAFRGTVALVWGSDWLHDLQSEEERVLARHHLLERTRQTADYLITHANIQPFPYNSHAMCAVSTLPIPACITMRGEGAEAKEWFDPSINSLSTSYTPWGDNEGGWPKDRIIGCRAWLI</sequence>
<protein>
    <recommendedName>
        <fullName evidence="1">Heparinase II N-terminal domain-containing protein</fullName>
    </recommendedName>
</protein>
<dbReference type="Gene3D" id="1.50.10.100">
    <property type="entry name" value="Chondroitin AC/alginate lyase"/>
    <property type="match status" value="1"/>
</dbReference>
<dbReference type="InterPro" id="IPR008929">
    <property type="entry name" value="Chondroitin_lyas"/>
</dbReference>
<proteinExistence type="predicted"/>
<dbReference type="Gene3D" id="3.40.190.10">
    <property type="entry name" value="Periplasmic binding protein-like II"/>
    <property type="match status" value="1"/>
</dbReference>
<dbReference type="Pfam" id="PF16332">
    <property type="entry name" value="DUF4962"/>
    <property type="match status" value="1"/>
</dbReference>